<comment type="caution">
    <text evidence="1">The sequence shown here is derived from an EMBL/GenBank/DDBJ whole genome shotgun (WGS) entry which is preliminary data.</text>
</comment>
<reference evidence="1 2" key="1">
    <citation type="journal article" date="2018" name="Nat. Ecol. Evol.">
        <title>Genomic signatures of mitonuclear coevolution across populations of Tigriopus californicus.</title>
        <authorList>
            <person name="Barreto F.S."/>
            <person name="Watson E.T."/>
            <person name="Lima T.G."/>
            <person name="Willett C.S."/>
            <person name="Edmands S."/>
            <person name="Li W."/>
            <person name="Burton R.S."/>
        </authorList>
    </citation>
    <scope>NUCLEOTIDE SEQUENCE [LARGE SCALE GENOMIC DNA]</scope>
    <source>
        <strain evidence="1 2">San Diego</strain>
    </source>
</reference>
<dbReference type="Proteomes" id="UP000318571">
    <property type="component" value="Chromosome 8"/>
</dbReference>
<gene>
    <name evidence="1" type="ORF">TCAL_14955</name>
</gene>
<dbReference type="InterPro" id="IPR027417">
    <property type="entry name" value="P-loop_NTPase"/>
</dbReference>
<organism evidence="1 2">
    <name type="scientific">Tigriopus californicus</name>
    <name type="common">Marine copepod</name>
    <dbReference type="NCBI Taxonomy" id="6832"/>
    <lineage>
        <taxon>Eukaryota</taxon>
        <taxon>Metazoa</taxon>
        <taxon>Ecdysozoa</taxon>
        <taxon>Arthropoda</taxon>
        <taxon>Crustacea</taxon>
        <taxon>Multicrustacea</taxon>
        <taxon>Hexanauplia</taxon>
        <taxon>Copepoda</taxon>
        <taxon>Harpacticoida</taxon>
        <taxon>Harpacticidae</taxon>
        <taxon>Tigriopus</taxon>
    </lineage>
</organism>
<evidence type="ECO:0008006" key="3">
    <source>
        <dbReference type="Google" id="ProtNLM"/>
    </source>
</evidence>
<dbReference type="PANTHER" id="PTHR33844">
    <property type="entry name" value="SULFOTRANSFER_1 DOMAIN-CONTAINING PROTEIN"/>
    <property type="match status" value="1"/>
</dbReference>
<accession>A0A553N9Q4</accession>
<sequence>MTYLFKMFSFYGRFYVIHQFFHLIWELIWSFLVSNSTIASDGNDDNIVHGRIYRILWRSAWFDQDYHDLKNFLLIPSRLWSTLTGHTDQYDDPNQIWTHPQWTLHGVNASSVWFSRSPTDQDVLDIRQYPFVWYGQNTTATHILQLSHHDFWLWMEEQRILSDYQPRVNTIFIWTSARAGSTLLGQILARVPHTKVISEPFSWAYLVGLRNKGMMSGQDEAFYVRALLLLTLKMEEERDPGVRHVVIKFPRMCTPQIGLVQRALPQGKHVFLSRQPDQSIGSWLRIAENLQRDQPLFYRFGLRPVVLNHISLPYTPVRYRSLVERYRTQKWTLSLAEIFALSYGGSIACLAQQRQLADMWLTYDELVNTDEIFTRCRVITSLLEKCAIHEFDLPDLMDAFESPSQKSLMNSRHVASSVGDSGQDSGARAPHEITNMVNGIFRDLQLPLTYHMSSKEFRAFIADFTMDA</sequence>
<keyword evidence="2" id="KW-1185">Reference proteome</keyword>
<dbReference type="Gene3D" id="3.40.50.300">
    <property type="entry name" value="P-loop containing nucleotide triphosphate hydrolases"/>
    <property type="match status" value="1"/>
</dbReference>
<name>A0A553N9Q4_TIGCA</name>
<dbReference type="SUPFAM" id="SSF52540">
    <property type="entry name" value="P-loop containing nucleoside triphosphate hydrolases"/>
    <property type="match status" value="1"/>
</dbReference>
<dbReference type="EMBL" id="VCGU01000459">
    <property type="protein sequence ID" value="TRY62125.1"/>
    <property type="molecule type" value="Genomic_DNA"/>
</dbReference>
<proteinExistence type="predicted"/>
<evidence type="ECO:0000313" key="2">
    <source>
        <dbReference type="Proteomes" id="UP000318571"/>
    </source>
</evidence>
<dbReference type="AlphaFoldDB" id="A0A553N9Q4"/>
<dbReference type="PANTHER" id="PTHR33844:SF1">
    <property type="entry name" value="SULFOTRANSFERASE DOMAIN-CONTAINING PROTEIN"/>
    <property type="match status" value="1"/>
</dbReference>
<evidence type="ECO:0000313" key="1">
    <source>
        <dbReference type="EMBL" id="TRY62125.1"/>
    </source>
</evidence>
<protein>
    <recommendedName>
        <fullName evidence="3">Sulfotransferase domain-containing protein</fullName>
    </recommendedName>
</protein>